<keyword evidence="3" id="KW-1185">Reference proteome</keyword>
<name>A0A5C3DRQ2_9BASI</name>
<dbReference type="EMBL" id="OOIN01000002">
    <property type="protein sequence ID" value="SPO20988.1"/>
    <property type="molecule type" value="Genomic_DNA"/>
</dbReference>
<evidence type="ECO:0000313" key="2">
    <source>
        <dbReference type="EMBL" id="SPO20988.1"/>
    </source>
</evidence>
<reference evidence="2 3" key="1">
    <citation type="submission" date="2018-03" db="EMBL/GenBank/DDBJ databases">
        <authorList>
            <person name="Guldener U."/>
        </authorList>
    </citation>
    <scope>NUCLEOTIDE SEQUENCE [LARGE SCALE GENOMIC DNA]</scope>
    <source>
        <strain evidence="2 3">NBRC100155</strain>
    </source>
</reference>
<sequence length="222" mass="24863">MSKRDDSQQGSKRAKKSKSCGRSAHPACYPQWETWLRRVLQSELCARFRRGARGCVRQRVCVVAQNVYLFEADERDQTPRVVSLSAPYSLLVQVAEYHCATRQKPTMLENLRRVDSDGMDGACAQSTDSDSRYCEHGSSEMGVIRLLLLQQECGSSLKLLDLYSPGVVLVFRIDRLPIFLVVTQPSTLRNLLSVQFASDVSRARCFATVLDLVLPSNPGLGF</sequence>
<dbReference type="Proteomes" id="UP000324022">
    <property type="component" value="Unassembled WGS sequence"/>
</dbReference>
<protein>
    <submittedName>
        <fullName evidence="2">Uncharacterized protein</fullName>
    </submittedName>
</protein>
<evidence type="ECO:0000256" key="1">
    <source>
        <dbReference type="SAM" id="MobiDB-lite"/>
    </source>
</evidence>
<gene>
    <name evidence="2" type="ORF">UTRI_00465</name>
</gene>
<feature type="region of interest" description="Disordered" evidence="1">
    <location>
        <begin position="1"/>
        <end position="25"/>
    </location>
</feature>
<dbReference type="AlphaFoldDB" id="A0A5C3DRQ2"/>
<organism evidence="2 3">
    <name type="scientific">Ustilago trichophora</name>
    <dbReference type="NCBI Taxonomy" id="86804"/>
    <lineage>
        <taxon>Eukaryota</taxon>
        <taxon>Fungi</taxon>
        <taxon>Dikarya</taxon>
        <taxon>Basidiomycota</taxon>
        <taxon>Ustilaginomycotina</taxon>
        <taxon>Ustilaginomycetes</taxon>
        <taxon>Ustilaginales</taxon>
        <taxon>Ustilaginaceae</taxon>
        <taxon>Ustilago</taxon>
    </lineage>
</organism>
<proteinExistence type="predicted"/>
<accession>A0A5C3DRQ2</accession>
<evidence type="ECO:0000313" key="3">
    <source>
        <dbReference type="Proteomes" id="UP000324022"/>
    </source>
</evidence>